<dbReference type="SUPFAM" id="SSF82199">
    <property type="entry name" value="SET domain"/>
    <property type="match status" value="1"/>
</dbReference>
<reference evidence="2" key="1">
    <citation type="submission" date="2016-05" db="EMBL/GenBank/DDBJ databases">
        <title>Comparative genomics of biotechnologically important yeasts.</title>
        <authorList>
            <consortium name="DOE Joint Genome Institute"/>
            <person name="Riley R."/>
            <person name="Haridas S."/>
            <person name="Wolfe K.H."/>
            <person name="Lopes M.R."/>
            <person name="Hittinger C.T."/>
            <person name="Goker M."/>
            <person name="Salamov A."/>
            <person name="Wisecaver J."/>
            <person name="Long T.M."/>
            <person name="Aerts A.L."/>
            <person name="Barry K."/>
            <person name="Choi C."/>
            <person name="Clum A."/>
            <person name="Coughlan A.Y."/>
            <person name="Deshpande S."/>
            <person name="Douglass A.P."/>
            <person name="Hanson S.J."/>
            <person name="Klenk H.-P."/>
            <person name="Labutti K."/>
            <person name="Lapidus A."/>
            <person name="Lindquist E."/>
            <person name="Lipzen A."/>
            <person name="Meier-Kolthoff J.P."/>
            <person name="Ohm R.A."/>
            <person name="Otillar R.P."/>
            <person name="Pangilinan J."/>
            <person name="Peng Y."/>
            <person name="Rokas A."/>
            <person name="Rosa C.A."/>
            <person name="Scheuner C."/>
            <person name="Sibirny A.A."/>
            <person name="Slot J.C."/>
            <person name="Stielow J.B."/>
            <person name="Sun H."/>
            <person name="Kurtzman C.P."/>
            <person name="Blackwell M."/>
            <person name="Grigoriev I.V."/>
            <person name="Jeffries T.W."/>
        </authorList>
    </citation>
    <scope>NUCLEOTIDE SEQUENCE [LARGE SCALE GENOMIC DNA]</scope>
    <source>
        <strain evidence="2">NRRL Y-12698</strain>
    </source>
</reference>
<dbReference type="GeneID" id="30145709"/>
<evidence type="ECO:0000313" key="2">
    <source>
        <dbReference type="Proteomes" id="UP000094336"/>
    </source>
</evidence>
<accession>A0A1E3QWJ9</accession>
<dbReference type="Proteomes" id="UP000094336">
    <property type="component" value="Unassembled WGS sequence"/>
</dbReference>
<dbReference type="InterPro" id="IPR046341">
    <property type="entry name" value="SET_dom_sf"/>
</dbReference>
<sequence>MPLITLETIIPGIADSLAFCNWISSSGVTHHEQLSIHQSVLGGTGLFLTMNSLSTNKDIELLRIPASTTYNLASCMSILKDVTRLEDSCAAFAYRESSVIKFFLKNLAPTSELAILQAYFQAFVMLNQLHRWIKTSKTAPKEFVDLLNLSPVRKVDLYTEVLAGVEVPTIDSDKPEVLQLALQVFGNKSVIANITHVLYQSHMHASLIEALAKDETFNGIGVDIFDILPLERFHQINAAVKSRILEIPEEIESKSDDFLTNVTLVPLLDFANHSNGDKLNAYFDIDRVSGDVLLKFDAEKLSDGEVEVCITYTKNEDVAKVFMNYGFVPQLSQAPSVYELYFDEEILLGMNMEYPTGLLKWLKVMPCAQVIETESGTLVDLQGDFFPVLFSGLKYNIDWCVETFGDLEAVQYYESECGDVVPNLVHKAVTRGDTFISSGAELWETLTETERAECESKYSEFLKVYAELRIDQLDIFQRKHRISTLVEHEQRILGTFREGVVFHKGSEALQEMRSKPEVDFEFIRENIEVYEIITGAAMSEVETERQISHDYEVLCEMFGEL</sequence>
<protein>
    <recommendedName>
        <fullName evidence="3">SET domain-containing protein</fullName>
    </recommendedName>
</protein>
<evidence type="ECO:0000313" key="1">
    <source>
        <dbReference type="EMBL" id="ODQ81452.1"/>
    </source>
</evidence>
<dbReference type="AlphaFoldDB" id="A0A1E3QWJ9"/>
<dbReference type="OrthoDB" id="441812at2759"/>
<dbReference type="Gene3D" id="3.90.1410.10">
    <property type="entry name" value="set domain protein methyltransferase, domain 1"/>
    <property type="match status" value="1"/>
</dbReference>
<dbReference type="RefSeq" id="XP_018986780.1">
    <property type="nucleotide sequence ID" value="XM_019127856.1"/>
</dbReference>
<organism evidence="1 2">
    <name type="scientific">Babjeviella inositovora NRRL Y-12698</name>
    <dbReference type="NCBI Taxonomy" id="984486"/>
    <lineage>
        <taxon>Eukaryota</taxon>
        <taxon>Fungi</taxon>
        <taxon>Dikarya</taxon>
        <taxon>Ascomycota</taxon>
        <taxon>Saccharomycotina</taxon>
        <taxon>Pichiomycetes</taxon>
        <taxon>Serinales incertae sedis</taxon>
        <taxon>Babjeviella</taxon>
    </lineage>
</organism>
<proteinExistence type="predicted"/>
<evidence type="ECO:0008006" key="3">
    <source>
        <dbReference type="Google" id="ProtNLM"/>
    </source>
</evidence>
<gene>
    <name evidence="1" type="ORF">BABINDRAFT_159739</name>
</gene>
<dbReference type="EMBL" id="KV454427">
    <property type="protein sequence ID" value="ODQ81452.1"/>
    <property type="molecule type" value="Genomic_DNA"/>
</dbReference>
<keyword evidence="2" id="KW-1185">Reference proteome</keyword>
<dbReference type="STRING" id="984486.A0A1E3QWJ9"/>
<name>A0A1E3QWJ9_9ASCO</name>